<dbReference type="EMBL" id="KN847896">
    <property type="protein sequence ID" value="KIR43650.1"/>
    <property type="molecule type" value="Genomic_DNA"/>
</dbReference>
<dbReference type="PANTHER" id="PTHR22775">
    <property type="entry name" value="SORTING NEXIN"/>
    <property type="match status" value="1"/>
</dbReference>
<evidence type="ECO:0000256" key="4">
    <source>
        <dbReference type="SAM" id="Phobius"/>
    </source>
</evidence>
<organism evidence="7 8">
    <name type="scientific">Cryptococcus deuterogattii Ram5</name>
    <dbReference type="NCBI Taxonomy" id="1296110"/>
    <lineage>
        <taxon>Eukaryota</taxon>
        <taxon>Fungi</taxon>
        <taxon>Dikarya</taxon>
        <taxon>Basidiomycota</taxon>
        <taxon>Agaricomycotina</taxon>
        <taxon>Tremellomycetes</taxon>
        <taxon>Tremellales</taxon>
        <taxon>Cryptococcaceae</taxon>
        <taxon>Cryptococcus</taxon>
        <taxon>Cryptococcus gattii species complex</taxon>
    </lineage>
</organism>
<evidence type="ECO:0000256" key="3">
    <source>
        <dbReference type="SAM" id="MobiDB-lite"/>
    </source>
</evidence>
<feature type="domain" description="PX" evidence="5">
    <location>
        <begin position="770"/>
        <end position="899"/>
    </location>
</feature>
<feature type="transmembrane region" description="Helical" evidence="4">
    <location>
        <begin position="1304"/>
        <end position="1328"/>
    </location>
</feature>
<feature type="compositionally biased region" description="Basic and acidic residues" evidence="3">
    <location>
        <begin position="581"/>
        <end position="591"/>
    </location>
</feature>
<dbReference type="HOGENOM" id="CLU_255935_0_0_1"/>
<keyword evidence="4" id="KW-1133">Transmembrane helix</keyword>
<evidence type="ECO:0000259" key="5">
    <source>
        <dbReference type="PROSITE" id="PS50195"/>
    </source>
</evidence>
<dbReference type="InterPro" id="IPR013937">
    <property type="entry name" value="Sorting_nexin_C"/>
</dbReference>
<keyword evidence="4" id="KW-0472">Membrane</keyword>
<evidence type="ECO:0000313" key="7">
    <source>
        <dbReference type="EMBL" id="KIR43650.1"/>
    </source>
</evidence>
<evidence type="ECO:0000256" key="2">
    <source>
        <dbReference type="SAM" id="Coils"/>
    </source>
</evidence>
<keyword evidence="2" id="KW-0175">Coiled coil</keyword>
<dbReference type="GO" id="GO:0035091">
    <property type="term" value="F:phosphatidylinositol binding"/>
    <property type="evidence" value="ECO:0007669"/>
    <property type="project" value="InterPro"/>
</dbReference>
<dbReference type="Gene3D" id="3.30.1520.10">
    <property type="entry name" value="Phox-like domain"/>
    <property type="match status" value="1"/>
</dbReference>
<dbReference type="Pfam" id="PF00787">
    <property type="entry name" value="PX"/>
    <property type="match status" value="1"/>
</dbReference>
<dbReference type="InterPro" id="IPR001683">
    <property type="entry name" value="PX_dom"/>
</dbReference>
<feature type="region of interest" description="Disordered" evidence="3">
    <location>
        <begin position="524"/>
        <end position="547"/>
    </location>
</feature>
<feature type="compositionally biased region" description="Polar residues" evidence="3">
    <location>
        <begin position="622"/>
        <end position="640"/>
    </location>
</feature>
<evidence type="ECO:0000259" key="6">
    <source>
        <dbReference type="PROSITE" id="PS51207"/>
    </source>
</evidence>
<keyword evidence="8" id="KW-1185">Reference proteome</keyword>
<dbReference type="PROSITE" id="PS51207">
    <property type="entry name" value="PXA"/>
    <property type="match status" value="1"/>
</dbReference>
<feature type="coiled-coil region" evidence="2">
    <location>
        <begin position="331"/>
        <end position="358"/>
    </location>
</feature>
<dbReference type="OrthoDB" id="120967at2759"/>
<gene>
    <name evidence="7" type="ORF">I313_00492</name>
</gene>
<feature type="compositionally biased region" description="Basic and acidic residues" evidence="3">
    <location>
        <begin position="604"/>
        <end position="620"/>
    </location>
</feature>
<feature type="transmembrane region" description="Helical" evidence="4">
    <location>
        <begin position="6"/>
        <end position="25"/>
    </location>
</feature>
<protein>
    <recommendedName>
        <fullName evidence="9">PXA domain-containing protein</fullName>
    </recommendedName>
</protein>
<keyword evidence="4" id="KW-0812">Transmembrane</keyword>
<sequence>MPSVALSSPSAAALVALACMLLLYIPQLLSCATLCLSILSLALAALFYAALTTDYARTPQLLRHRNALYRLRLNTVPLESPTKSPARSPLSTFSSQVNSAVSTFVGLVVQHFVIPWYSRISPSAEFPDAFEELVQKVIVNLVEKSDKVDWPSFMVSKILPIITDHLQHYRAVEHLSLAPQPLPLPLPQHPHKALIDPHLAAQAIEEHFRQTLSRILPDLLPKSEQTPVVLTLVQEILLGSVVLPGFQMVCESDFWNRQIDERVGQYLHERKQVDQFLSALSSIPSTSPSEGSPTVTRVRHKSHAKTPSIDANSSSSQFDFFLKSIRKLWTLGEARRLKADVERELRSAKLTLYEENKEANELGLIHQSSDKGPSKDIRKAQKYVERLKRAKSAIDSRIVELSGGKFMDRRHRSRLVQYWLTIEGFKDPLEATGTDVIEDGKPAERNAPHDTAIEDVQSLCATYFSAPQSGSVVISPQNQQIIEAAASSSHNLSPQDIARVRRAVFASQREVQLNFLIGNAENSETDGRDRLFRDEPEDLEEKREREEEARRIEAIQAALSEIIADDNGKRSSDGTPSDVLMNEREKPRNRGNDMTSSLILGGVADKEEGKQRSRSLEDLRSASLSSTTAFPSDASLSQEPIRNPSKLLFEDDLPDDDLSGTPSEGEEDSDIPHNVPLPAPGDLQLTAQISELGTKLIELEKQNELLSTLIRQAELTGNQKELKILRKSQSSVQRVTRAKQWQKQEFERAQDESRLMPSRTRISIPSAAVTEDTENASASTLGVVGPKQVVRYDIHVCQIDDGHPAAKWAVSRRYNEFWELDKNLREWASEHGALEAIEALRKLEIPGKSLVGNISANFVESRRIGLEKYLQSISPGPSSEDTFNASMVDVMYNGLGRQISDLGGLVGVGLGSPEVEVTEGHVQVTRDVSVEGMTSFTGPICDLFIELFDLKEKNWLRRQAVIVILQQFLGGTIERTSTALRSEEEKAGTRARAGKKLGLLIPDIAANMIGRGNARRAARRYESDISFNGRFWSDLLRLIDNFGSLSFVLGLYAGEVCTTGSRSFEIDSMQLSHAVVGMFTIWWREVKNGRPAQRGRIEFIMVDSLWLINQMKVDAKWSVYIFTGNYSAARLSSITFTTCRSKICAWVFRWIFCNKGKASKEMDNYFAATRTRNEKASYYHDDNEDDGGPTEHDLHVSQDIIIGCSILVGILLWVAWNWDDSIYLRFVMLGMGLLSALYAVWDIALDGIKYAEVTESDATLMAEVYNHTIQEHNRRVSYDERPLSETYRKPQHPHHPKRERGARFYAFIWLFAKVIVIIAVLIGAYFSFRETIAQQAIRSREFLPAQFHYGPADLRDDTKNASDAVSDTVSGWIDDK</sequence>
<dbReference type="Pfam" id="PF02194">
    <property type="entry name" value="PXA"/>
    <property type="match status" value="1"/>
</dbReference>
<feature type="region of interest" description="Disordered" evidence="3">
    <location>
        <begin position="563"/>
        <end position="678"/>
    </location>
</feature>
<dbReference type="Pfam" id="PF08628">
    <property type="entry name" value="Nexin_C"/>
    <property type="match status" value="1"/>
</dbReference>
<dbReference type="PROSITE" id="PS50195">
    <property type="entry name" value="PX"/>
    <property type="match status" value="1"/>
</dbReference>
<dbReference type="SUPFAM" id="SSF64268">
    <property type="entry name" value="PX domain"/>
    <property type="match status" value="1"/>
</dbReference>
<feature type="transmembrane region" description="Helical" evidence="4">
    <location>
        <begin position="32"/>
        <end position="51"/>
    </location>
</feature>
<feature type="compositionally biased region" description="Acidic residues" evidence="3">
    <location>
        <begin position="650"/>
        <end position="669"/>
    </location>
</feature>
<evidence type="ECO:0008006" key="9">
    <source>
        <dbReference type="Google" id="ProtNLM"/>
    </source>
</evidence>
<feature type="transmembrane region" description="Helical" evidence="4">
    <location>
        <begin position="1223"/>
        <end position="1241"/>
    </location>
</feature>
<reference evidence="7 8" key="1">
    <citation type="submission" date="2015-01" db="EMBL/GenBank/DDBJ databases">
        <title>The Genome Sequence of Cryptococcus gattii Ram5.</title>
        <authorList>
            <consortium name="The Broad Institute Genomics Platform"/>
            <person name="Cuomo C."/>
            <person name="Litvintseva A."/>
            <person name="Chen Y."/>
            <person name="Heitman J."/>
            <person name="Sun S."/>
            <person name="Springer D."/>
            <person name="Dromer F."/>
            <person name="Young S."/>
            <person name="Zeng Q."/>
            <person name="Gargeya S."/>
            <person name="Abouelleil A."/>
            <person name="Alvarado L."/>
            <person name="Chapman S.B."/>
            <person name="Gainer-Dewar J."/>
            <person name="Goldberg J."/>
            <person name="Griggs A."/>
            <person name="Gujja S."/>
            <person name="Hansen M."/>
            <person name="Howarth C."/>
            <person name="Imamovic A."/>
            <person name="Larimer J."/>
            <person name="Murphy C."/>
            <person name="Naylor J."/>
            <person name="Pearson M."/>
            <person name="Priest M."/>
            <person name="Roberts A."/>
            <person name="Saif S."/>
            <person name="Shea T."/>
            <person name="Sykes S."/>
            <person name="Wortman J."/>
            <person name="Nusbaum C."/>
            <person name="Birren B."/>
        </authorList>
    </citation>
    <scope>NUCLEOTIDE SEQUENCE [LARGE SCALE GENOMIC DNA]</scope>
    <source>
        <strain evidence="7 8">Ram5</strain>
    </source>
</reference>
<proteinExistence type="inferred from homology"/>
<dbReference type="SMART" id="SM00313">
    <property type="entry name" value="PXA"/>
    <property type="match status" value="1"/>
</dbReference>
<feature type="transmembrane region" description="Helical" evidence="4">
    <location>
        <begin position="1200"/>
        <end position="1216"/>
    </location>
</feature>
<name>A0A0D0VFQ1_9TREE</name>
<feature type="domain" description="PXA" evidence="6">
    <location>
        <begin position="94"/>
        <end position="263"/>
    </location>
</feature>
<evidence type="ECO:0000256" key="1">
    <source>
        <dbReference type="ARBA" id="ARBA00010883"/>
    </source>
</evidence>
<accession>A0A0D0VFQ1</accession>
<comment type="similarity">
    <text evidence="1">Belongs to the sorting nexin family.</text>
</comment>
<dbReference type="Proteomes" id="UP000053392">
    <property type="component" value="Unassembled WGS sequence"/>
</dbReference>
<dbReference type="InterPro" id="IPR036871">
    <property type="entry name" value="PX_dom_sf"/>
</dbReference>
<evidence type="ECO:0000313" key="8">
    <source>
        <dbReference type="Proteomes" id="UP000053392"/>
    </source>
</evidence>
<feature type="compositionally biased region" description="Basic and acidic residues" evidence="3">
    <location>
        <begin position="525"/>
        <end position="547"/>
    </location>
</feature>
<dbReference type="InterPro" id="IPR003114">
    <property type="entry name" value="Phox_assoc"/>
</dbReference>
<dbReference type="PANTHER" id="PTHR22775:SF3">
    <property type="entry name" value="SORTING NEXIN-13"/>
    <property type="match status" value="1"/>
</dbReference>